<dbReference type="PANTHER" id="PTHR39639">
    <property type="entry name" value="CHROMOSOME 16, WHOLE GENOME SHOTGUN SEQUENCE"/>
    <property type="match status" value="1"/>
</dbReference>
<dbReference type="KEGG" id="scor:J3U87_29530"/>
<dbReference type="PANTHER" id="PTHR39639:SF1">
    <property type="entry name" value="DUF262 DOMAIN-CONTAINING PROTEIN"/>
    <property type="match status" value="1"/>
</dbReference>
<dbReference type="Pfam" id="PF03235">
    <property type="entry name" value="GmrSD_N"/>
    <property type="match status" value="1"/>
</dbReference>
<keyword evidence="3" id="KW-1185">Reference proteome</keyword>
<sequence>MSLREEIEKGRAEIKTDDYSMSIGEWLNLYENDEIDVHPEFQRFFRWSNEQKSRLIESILLGIPLPQIFVSQRSDGVWDVVDGLQRLSTIYEFAGVLRDENGGKVKPLILGATKYLPSLENKTWQQDEDQEPFNAFSQTERLFIKRAKLPVSIILKESDKSSKYELFQRLNTGGSPLSDQEVRNCLLVRMNPDLYRNLRKMADYDDFKDCTSLTDKALAEQYDLELVLRFVIFRQMDIDDFRAIRDVSEFVTEKMIELAQRDDSLNIIQEEYRVFSDTFSILNSATSSDSFRRYSSEKDKFLGGFLLSGFECVALGIGYNIENKSLVQADQIESRVKEVWGNQIFIKNTGSGYRAPQRMPKIVPLGREAFKSENPQ</sequence>
<evidence type="ECO:0000313" key="2">
    <source>
        <dbReference type="EMBL" id="QTD49745.1"/>
    </source>
</evidence>
<protein>
    <submittedName>
        <fullName evidence="2">DUF262 domain-containing protein</fullName>
    </submittedName>
</protein>
<evidence type="ECO:0000259" key="1">
    <source>
        <dbReference type="Pfam" id="PF03235"/>
    </source>
</evidence>
<dbReference type="InterPro" id="IPR004919">
    <property type="entry name" value="GmrSD_N"/>
</dbReference>
<evidence type="ECO:0000313" key="3">
    <source>
        <dbReference type="Proteomes" id="UP000663929"/>
    </source>
</evidence>
<dbReference type="Proteomes" id="UP000663929">
    <property type="component" value="Chromosome"/>
</dbReference>
<name>A0A8A4TT79_SULCO</name>
<organism evidence="2 3">
    <name type="scientific">Sulfidibacter corallicola</name>
    <dbReference type="NCBI Taxonomy" id="2818388"/>
    <lineage>
        <taxon>Bacteria</taxon>
        <taxon>Pseudomonadati</taxon>
        <taxon>Acidobacteriota</taxon>
        <taxon>Holophagae</taxon>
        <taxon>Acanthopleuribacterales</taxon>
        <taxon>Acanthopleuribacteraceae</taxon>
        <taxon>Sulfidibacter</taxon>
    </lineage>
</organism>
<feature type="domain" description="GmrSD restriction endonucleases N-terminal" evidence="1">
    <location>
        <begin position="29"/>
        <end position="187"/>
    </location>
</feature>
<proteinExistence type="predicted"/>
<gene>
    <name evidence="2" type="ORF">J3U87_29530</name>
</gene>
<accession>A0A8A4TT79</accession>
<dbReference type="EMBL" id="CP071793">
    <property type="protein sequence ID" value="QTD49745.1"/>
    <property type="molecule type" value="Genomic_DNA"/>
</dbReference>
<dbReference type="AlphaFoldDB" id="A0A8A4TT79"/>
<reference evidence="2" key="1">
    <citation type="submission" date="2021-03" db="EMBL/GenBank/DDBJ databases">
        <title>Acanthopleuribacteraceae sp. M133.</title>
        <authorList>
            <person name="Wang G."/>
        </authorList>
    </citation>
    <scope>NUCLEOTIDE SEQUENCE</scope>
    <source>
        <strain evidence="2">M133</strain>
    </source>
</reference>
<dbReference type="RefSeq" id="WP_237379376.1">
    <property type="nucleotide sequence ID" value="NZ_CP071793.1"/>
</dbReference>